<organism evidence="8 9">
    <name type="scientific">Aphanomyces stellatus</name>
    <dbReference type="NCBI Taxonomy" id="120398"/>
    <lineage>
        <taxon>Eukaryota</taxon>
        <taxon>Sar</taxon>
        <taxon>Stramenopiles</taxon>
        <taxon>Oomycota</taxon>
        <taxon>Saprolegniomycetes</taxon>
        <taxon>Saprolegniales</taxon>
        <taxon>Verrucalvaceae</taxon>
        <taxon>Aphanomyces</taxon>
    </lineage>
</organism>
<keyword evidence="3 6" id="KW-1133">Transmembrane helix</keyword>
<comment type="subcellular location">
    <subcellularLocation>
        <location evidence="1">Membrane</location>
        <topology evidence="1">Multi-pass membrane protein</topology>
    </subcellularLocation>
</comment>
<evidence type="ECO:0000313" key="7">
    <source>
        <dbReference type="EMBL" id="KAF0685024.1"/>
    </source>
</evidence>
<dbReference type="OrthoDB" id="5348404at2759"/>
<keyword evidence="2 6" id="KW-0812">Transmembrane</keyword>
<dbReference type="PANTHER" id="PTHR23423">
    <property type="entry name" value="ORGANIC SOLUTE TRANSPORTER-RELATED"/>
    <property type="match status" value="1"/>
</dbReference>
<sequence length="479" mass="54132">MTVKSLSFITSFPPSKAASTAAATKMMDPMTVTFASSAAMTLLTVLLSGWDVWTHLLYNPQAGIRKYVIRMLMMVPLYAVTSYLALTVPEWKLYFETIRDFYEGFALHSFYYFMIDYLGGQEVLAQRLRSKKHDIKHSLGFQWCIETWKMGPQFVRNNSIGILQYIPCKIIITVVTFVSSMFGFYGEGVYTDPTKAYPYLTLLLTVSQTWALYCLILFYHGCSDELRPMRPLPKFLAVKMIIFFTFWQSIMIGMLSRFGIISESWHIRCAERVCTDPLNDATCVYHGCWDAAEITSAVNDFVICFEMLGFSIVHHYAFNISDFLRMEREKNNDAVANNVKGPLLGNFIDVIAFTDIHQDIKFSEQELLTEKQRLAQKYDESEEAKKRDAEEKLRLLEHGAPPASSSWFFGNRAAPAEGPASASSASIVVDTAKVPLAPLATATGAVRRPTTTTLDAARKAEAARKNLSLQFDLLRQNSD</sequence>
<feature type="transmembrane region" description="Helical" evidence="6">
    <location>
        <begin position="67"/>
        <end position="85"/>
    </location>
</feature>
<name>A0A485LNL1_9STRA</name>
<evidence type="ECO:0000256" key="3">
    <source>
        <dbReference type="ARBA" id="ARBA00022989"/>
    </source>
</evidence>
<evidence type="ECO:0000313" key="8">
    <source>
        <dbReference type="EMBL" id="VFT99701.1"/>
    </source>
</evidence>
<dbReference type="SMART" id="SM01417">
    <property type="entry name" value="Solute_trans_a"/>
    <property type="match status" value="1"/>
</dbReference>
<keyword evidence="4 6" id="KW-0472">Membrane</keyword>
<dbReference type="EMBL" id="VJMH01007223">
    <property type="protein sequence ID" value="KAF0685024.1"/>
    <property type="molecule type" value="Genomic_DNA"/>
</dbReference>
<evidence type="ECO:0000256" key="2">
    <source>
        <dbReference type="ARBA" id="ARBA00022692"/>
    </source>
</evidence>
<reference evidence="7" key="2">
    <citation type="submission" date="2019-06" db="EMBL/GenBank/DDBJ databases">
        <title>Genomics analysis of Aphanomyces spp. identifies a new class of oomycete effector associated with host adaptation.</title>
        <authorList>
            <person name="Gaulin E."/>
        </authorList>
    </citation>
    <scope>NUCLEOTIDE SEQUENCE</scope>
    <source>
        <strain evidence="7">CBS 578.67</strain>
    </source>
</reference>
<dbReference type="EMBL" id="CAADRA010007249">
    <property type="protein sequence ID" value="VFT99701.1"/>
    <property type="molecule type" value="Genomic_DNA"/>
</dbReference>
<accession>A0A485LNL1</accession>
<evidence type="ECO:0000256" key="6">
    <source>
        <dbReference type="SAM" id="Phobius"/>
    </source>
</evidence>
<dbReference type="Proteomes" id="UP000332933">
    <property type="component" value="Unassembled WGS sequence"/>
</dbReference>
<evidence type="ECO:0000313" key="9">
    <source>
        <dbReference type="Proteomes" id="UP000332933"/>
    </source>
</evidence>
<feature type="transmembrane region" description="Helical" evidence="6">
    <location>
        <begin position="197"/>
        <end position="219"/>
    </location>
</feature>
<feature type="transmembrane region" description="Helical" evidence="6">
    <location>
        <begin position="166"/>
        <end position="185"/>
    </location>
</feature>
<dbReference type="AlphaFoldDB" id="A0A485LNL1"/>
<feature type="transmembrane region" description="Helical" evidence="6">
    <location>
        <begin position="33"/>
        <end position="58"/>
    </location>
</feature>
<evidence type="ECO:0000256" key="5">
    <source>
        <dbReference type="SAM" id="Coils"/>
    </source>
</evidence>
<feature type="transmembrane region" description="Helical" evidence="6">
    <location>
        <begin position="240"/>
        <end position="260"/>
    </location>
</feature>
<keyword evidence="5" id="KW-0175">Coiled coil</keyword>
<feature type="transmembrane region" description="Helical" evidence="6">
    <location>
        <begin position="105"/>
        <end position="125"/>
    </location>
</feature>
<dbReference type="Pfam" id="PF03619">
    <property type="entry name" value="Solute_trans_a"/>
    <property type="match status" value="1"/>
</dbReference>
<protein>
    <submittedName>
        <fullName evidence="8">Aste57867_23053 protein</fullName>
    </submittedName>
</protein>
<feature type="coiled-coil region" evidence="5">
    <location>
        <begin position="364"/>
        <end position="391"/>
    </location>
</feature>
<dbReference type="GO" id="GO:0016020">
    <property type="term" value="C:membrane"/>
    <property type="evidence" value="ECO:0007669"/>
    <property type="project" value="UniProtKB-SubCell"/>
</dbReference>
<reference evidence="8 9" key="1">
    <citation type="submission" date="2019-03" db="EMBL/GenBank/DDBJ databases">
        <authorList>
            <person name="Gaulin E."/>
            <person name="Dumas B."/>
        </authorList>
    </citation>
    <scope>NUCLEOTIDE SEQUENCE [LARGE SCALE GENOMIC DNA]</scope>
    <source>
        <strain evidence="8">CBS 568.67</strain>
    </source>
</reference>
<gene>
    <name evidence="8" type="primary">Aste57867_23053</name>
    <name evidence="7" type="ORF">As57867_022982</name>
    <name evidence="8" type="ORF">ASTE57867_23053</name>
</gene>
<dbReference type="InterPro" id="IPR005178">
    <property type="entry name" value="Ostalpha/TMEM184C"/>
</dbReference>
<evidence type="ECO:0000256" key="4">
    <source>
        <dbReference type="ARBA" id="ARBA00023136"/>
    </source>
</evidence>
<keyword evidence="9" id="KW-1185">Reference proteome</keyword>
<evidence type="ECO:0000256" key="1">
    <source>
        <dbReference type="ARBA" id="ARBA00004141"/>
    </source>
</evidence>
<proteinExistence type="predicted"/>